<feature type="region of interest" description="Disordered" evidence="9">
    <location>
        <begin position="724"/>
        <end position="760"/>
    </location>
</feature>
<keyword evidence="4 6" id="KW-0833">Ubl conjugation pathway</keyword>
<feature type="compositionally biased region" description="Low complexity" evidence="9">
    <location>
        <begin position="724"/>
        <end position="735"/>
    </location>
</feature>
<evidence type="ECO:0000256" key="7">
    <source>
        <dbReference type="RuleBase" id="RU369009"/>
    </source>
</evidence>
<feature type="compositionally biased region" description="Low complexity" evidence="9">
    <location>
        <begin position="742"/>
        <end position="753"/>
    </location>
</feature>
<dbReference type="PANTHER" id="PTHR45670">
    <property type="entry name" value="E3 UBIQUITIN-PROTEIN LIGASE TRIP12"/>
    <property type="match status" value="1"/>
</dbReference>
<feature type="compositionally biased region" description="Low complexity" evidence="9">
    <location>
        <begin position="1680"/>
        <end position="1689"/>
    </location>
</feature>
<sequence length="2723" mass="300595">MESGVVDGMELLEWLQTGVGDERDMQLMALEQLCMTLLMSDNIDRCFESCPPRTFLPALGRIFIDESAPENILEVTARAITYYLDVSNECTRRITQVEGAIKAICNRLLLAKMTDRTSKDLAEQCVKLLEHICQREASAVYDAGGLQAMLHLISHHDHLHKDTMHSAMAVITKLCAKIEPFDSNLSEYSKNLGDLLSHDDEKIAECALRCFAAMTERFIRRQMDPVELARPSNLIVHLFDLLIPPEQKNNFSEDEKKEKQIEKNMELSRNSAFISAVLALFANLCKASPTVTAEILHSPKLVFALRVVLNCKDERCINDCLRFIDFLLVLLCEGRASISKHCSFADTGAVSSLDKAHRNLIDSIRQRDTDALIDAVENESVDPNMTDDVGQTLLNWCAAFGTPDMVIYLCDKGADPNKGLRSSSLHYAACFGRAEIVKILLRYGANPDLQDEEGRIALDKARERNDEAHQVVCEILSNPGIYMSSSITCAALKEQDKKEQQPATGKEQQKEAIKIEEETNIDPGLAESFIQQLLPIFCTIFKSSLSTAIRRVTLTLIRKSIFHISNDGLLDVISSKKELVSTNQQKQQSGFVEMLIGVLIIILESGENNVDAKEQALLIIKSLLLKNAKFWSEQLIKLGVYEKIEILAREAAEETTTKTTYEKENNFEEKIGGCSSSTTLGGGNAESTALNNNNNLAALSCGEKREEDNISTNSVYTANRSISSTPSISLRSDSTVPSTDLNIARNNQNSANNDEITPSPTNELIVDERRLSCSTAKEEVENNLIGEEDEEGVEIDTQIFNSDLVEAATTIAQALGVQIVEDAASTDNKPEESKSKESVSTATPAVSTAGSDDVWTLTPGVYYRWRDWRLIRANDSLFVWCDAVALELSDGSNGWLRFLMNGRLSTLYSSGSPEYGADNADTRAEFFEKIRKAKSSIPVGAPSHSILSIPRPEKSTKPLESGNWLLNSSELNTLNITNKEGIQQKMTIKDDMPGFVFESSRQQKQMFTAESTLGHDFVTGWAARGGGRRLRYFRVEVQKQKVGELAKEIWENYLKEVCDRPREAVQEILKCCEALDKLANEIVEMEEKNDGDDEKNLEISKNEFVSILKKIRFSLSDDRQLSIFEISISGLVPALLNLVKLIEANPSGILAELFTEIFFNPRDLSALVRIVILVLESMEKFPQFLYDCPGGSPFGFQLLTRRLRFRFENAKKKNSATTTLKSEREFVDITNRSLKAEPLVTIAALKSYLNEHFTNSKNSTATTTTTTTSTNLQHYTRPPTAASLRIARKLPKYVEKIASNVSTAATNITDLRKKTTSGDNTDTTTKANNGRNAASITANTNPWSTRDSSCLEKIGGNIKMPTRQGGKYSSSTSSKKSGLATGSQKSSTKTSCGTSRTQRGGGGLLQKDLSEKTSNKDEGSNVSQQQQKSMSTTNLFDADRRSKVNSSASFNQAASAESLQHQTPSLENLLSKALLHNYSIPEESMATPNSGSPEPRILPTFENLPGRFDQRKGSEDAAAQSGLSIGASSFAGGSQPVLNTNTFTNTKERCHTVDSSSERLEEEEDQQQCTESSTDTINESIQKHEQEVADLLQFMDGPFMMPQELFGGDLIEEHVEVHQSESEHTAEGDETVVVETASDLTATDSTATVGIPMRDVIIEEETSSLKTAIECSEEDIVGDNNSTKTASSNTGGGGGGSRHSQRKSAMMPRRTTDQQASTSGSGASSGIGNIREKIGSYTDILKHMMSQVIEGGDTSDETFVDDNEFESDIYDDELLNQYYIEAECEPVDLNESVGGGGFSLPSDSSGNTGEQTTAIIPTTTTTASNIIGDGIGSTSILSEAVAALESISQAAGNPQAALAAIRAIIERGDAFGGHIFGSGSSSSDTHKRWRQMFSQEEILAANSGGNIGDKTSSAGGCARAIRSGAGNNKSSNSTNNNNGGWNDEFVLRQHFDALIPAFDPRPGRTNVNQTQEVELVDNIQFNTYQSSTTNTSNNQQQIKPKKSCLKQLQLKLYLKMEVNNNKKNVVVENVGEEKGSEEDKLENKEGKMAKKEILVELNDENVSLFKYVQELLIKNSQHKATSGGTSLELNNQLWENTYTIIYEINGDKNEKNDQILQQEEKENLNCLDNNKIGGESSNNVPLVGQALELVRILNFLATTNNNQQSSLSEIVSSSATSVSSLKSDVFYSAKLTQKLCQELADPLVVAAKTLPSWCNELVYKFPCLFSMDTRVMYLNTTAFGTSRAIGYLQNRRDHLLEQSRSAATSAAGTSNMAGLRREDHYPEYRIGRVKHERIKVHRSDKLFLENAIKVLKFHATRKSILEIEYYGEEGTGLGPTLEFFALIATEFQRKDLCMWLCDDEEDGDTSLNKNISIQLSDSSSTILNPCCKPPGYYVHSVGGLFPAPWPTTTNSADDFSKQLELFQLFGIFIAKAIQDDRLVDLPLSPVFLKLILSTELNSSSSTPSIDSVLDLDDFIQIFPEKAKLLKSLIEYNLKIKELNNKDDSENILVQFGDSECSLEDLSLTFAVNPSSKVFPYSHAELIENGLNIDVTLENVELYIEKCLDFYLNTGIKEQVFAFKHGFNMVLPLSSLIPFSASELQLLISGEQCPKWTREDLLRYTEPKLGYTRDSPVFINFVDVLNNFDSTERKAFLQFTTGCSSLPPGGLANLHPRLTIVRKVGSGDGSYPSVNTCVHYLKLPEYSTATILRERLLAATYEKGFHLN</sequence>
<name>A0A914KPZ7_MELIC</name>
<dbReference type="PROSITE" id="PS50237">
    <property type="entry name" value="HECT"/>
    <property type="match status" value="1"/>
</dbReference>
<proteinExistence type="inferred from homology"/>
<feature type="region of interest" description="Disordered" evidence="9">
    <location>
        <begin position="824"/>
        <end position="849"/>
    </location>
</feature>
<comment type="pathway">
    <text evidence="7">Protein modification; protein ubiquitination.</text>
</comment>
<evidence type="ECO:0000256" key="8">
    <source>
        <dbReference type="SAM" id="Coils"/>
    </source>
</evidence>
<dbReference type="SMART" id="SM00248">
    <property type="entry name" value="ANK"/>
    <property type="match status" value="2"/>
</dbReference>
<dbReference type="PROSITE" id="PS50297">
    <property type="entry name" value="ANK_REP_REGION"/>
    <property type="match status" value="1"/>
</dbReference>
<keyword evidence="5" id="KW-0040">ANK repeat</keyword>
<evidence type="ECO:0000256" key="4">
    <source>
        <dbReference type="ARBA" id="ARBA00022786"/>
    </source>
</evidence>
<feature type="compositionally biased region" description="Basic and acidic residues" evidence="9">
    <location>
        <begin position="1549"/>
        <end position="1559"/>
    </location>
</feature>
<feature type="domain" description="HECT" evidence="10">
    <location>
        <begin position="2317"/>
        <end position="2723"/>
    </location>
</feature>
<evidence type="ECO:0000256" key="9">
    <source>
        <dbReference type="SAM" id="MobiDB-lite"/>
    </source>
</evidence>
<dbReference type="Proteomes" id="UP000887563">
    <property type="component" value="Unplaced"/>
</dbReference>
<dbReference type="PROSITE" id="PS50088">
    <property type="entry name" value="ANK_REPEAT"/>
    <property type="match status" value="1"/>
</dbReference>
<dbReference type="InterPro" id="IPR035983">
    <property type="entry name" value="Hect_E3_ubiquitin_ligase"/>
</dbReference>
<dbReference type="Gene3D" id="3.30.2160.10">
    <property type="entry name" value="Hect, E3 ligase catalytic domain"/>
    <property type="match status" value="1"/>
</dbReference>
<evidence type="ECO:0000256" key="3">
    <source>
        <dbReference type="ARBA" id="ARBA00022679"/>
    </source>
</evidence>
<reference evidence="12" key="1">
    <citation type="submission" date="2022-11" db="UniProtKB">
        <authorList>
            <consortium name="WormBaseParasite"/>
        </authorList>
    </citation>
    <scope>IDENTIFICATION</scope>
</reference>
<feature type="compositionally biased region" description="Polar residues" evidence="9">
    <location>
        <begin position="1327"/>
        <end position="1348"/>
    </location>
</feature>
<dbReference type="InterPro" id="IPR000569">
    <property type="entry name" value="HECT_dom"/>
</dbReference>
<dbReference type="Gene3D" id="1.25.40.20">
    <property type="entry name" value="Ankyrin repeat-containing domain"/>
    <property type="match status" value="1"/>
</dbReference>
<feature type="compositionally biased region" description="Polar residues" evidence="9">
    <location>
        <begin position="1380"/>
        <end position="1398"/>
    </location>
</feature>
<dbReference type="SUPFAM" id="SSF56204">
    <property type="entry name" value="Hect, E3 ligase catalytic domain"/>
    <property type="match status" value="1"/>
</dbReference>
<feature type="region of interest" description="Disordered" evidence="9">
    <location>
        <begin position="1673"/>
        <end position="1729"/>
    </location>
</feature>
<feature type="compositionally biased region" description="Polar residues" evidence="9">
    <location>
        <begin position="1420"/>
        <end position="1435"/>
    </location>
</feature>
<evidence type="ECO:0000256" key="1">
    <source>
        <dbReference type="ARBA" id="ARBA00000885"/>
    </source>
</evidence>
<comment type="function">
    <text evidence="7">E3 ubiquitin-protein ligase which accepts ubiquitin from an E2 ubiquitin-conjugating enzyme in the form of a thioester and then directly transfers the ubiquitin to targeted substrates.</text>
</comment>
<dbReference type="GO" id="GO:0016607">
    <property type="term" value="C:nuclear speck"/>
    <property type="evidence" value="ECO:0007669"/>
    <property type="project" value="TreeGrafter"/>
</dbReference>
<dbReference type="GO" id="GO:0061630">
    <property type="term" value="F:ubiquitin protein ligase activity"/>
    <property type="evidence" value="ECO:0007669"/>
    <property type="project" value="UniProtKB-UniRule"/>
</dbReference>
<dbReference type="Pfam" id="PF12796">
    <property type="entry name" value="Ank_2"/>
    <property type="match status" value="1"/>
</dbReference>
<keyword evidence="3 7" id="KW-0808">Transferase</keyword>
<dbReference type="SUPFAM" id="SSF48403">
    <property type="entry name" value="Ankyrin repeat"/>
    <property type="match status" value="1"/>
</dbReference>
<feature type="coiled-coil region" evidence="8">
    <location>
        <begin position="1068"/>
        <end position="1095"/>
    </location>
</feature>
<feature type="active site" description="Glycyl thioester intermediate" evidence="6">
    <location>
        <position position="2692"/>
    </location>
</feature>
<evidence type="ECO:0000313" key="11">
    <source>
        <dbReference type="Proteomes" id="UP000887563"/>
    </source>
</evidence>
<dbReference type="InterPro" id="IPR045322">
    <property type="entry name" value="HECTD1/TRIP12-like"/>
</dbReference>
<feature type="region of interest" description="Disordered" evidence="9">
    <location>
        <begin position="1549"/>
        <end position="1573"/>
    </location>
</feature>
<dbReference type="GO" id="GO:0070534">
    <property type="term" value="P:protein K63-linked ubiquitination"/>
    <property type="evidence" value="ECO:0007669"/>
    <property type="project" value="TreeGrafter"/>
</dbReference>
<evidence type="ECO:0000256" key="5">
    <source>
        <dbReference type="PROSITE-ProRule" id="PRU00023"/>
    </source>
</evidence>
<dbReference type="PANTHER" id="PTHR45670:SF1">
    <property type="entry name" value="E3 UBIQUITIN-PROTEIN LIGASE HECTD1"/>
    <property type="match status" value="1"/>
</dbReference>
<keyword evidence="11" id="KW-1185">Reference proteome</keyword>
<keyword evidence="8" id="KW-0175">Coiled coil</keyword>
<feature type="region of interest" description="Disordered" evidence="9">
    <location>
        <begin position="1313"/>
        <end position="1449"/>
    </location>
</feature>
<dbReference type="Gene3D" id="3.30.2410.10">
    <property type="entry name" value="Hect, E3 ligase catalytic domain"/>
    <property type="match status" value="1"/>
</dbReference>
<comment type="catalytic activity">
    <reaction evidence="1 7">
        <text>S-ubiquitinyl-[E2 ubiquitin-conjugating enzyme]-L-cysteine + [acceptor protein]-L-lysine = [E2 ubiquitin-conjugating enzyme]-L-cysteine + N(6)-ubiquitinyl-[acceptor protein]-L-lysine.</text>
        <dbReference type="EC" id="2.3.2.26"/>
    </reaction>
</comment>
<organism evidence="11 12">
    <name type="scientific">Meloidogyne incognita</name>
    <name type="common">Southern root-knot nematode worm</name>
    <name type="synonym">Oxyuris incognita</name>
    <dbReference type="NCBI Taxonomy" id="6306"/>
    <lineage>
        <taxon>Eukaryota</taxon>
        <taxon>Metazoa</taxon>
        <taxon>Ecdysozoa</taxon>
        <taxon>Nematoda</taxon>
        <taxon>Chromadorea</taxon>
        <taxon>Rhabditida</taxon>
        <taxon>Tylenchina</taxon>
        <taxon>Tylenchomorpha</taxon>
        <taxon>Tylenchoidea</taxon>
        <taxon>Meloidogynidae</taxon>
        <taxon>Meloidogyninae</taxon>
        <taxon>Meloidogyne</taxon>
        <taxon>Meloidogyne incognita group</taxon>
    </lineage>
</organism>
<dbReference type="SUPFAM" id="SSF48371">
    <property type="entry name" value="ARM repeat"/>
    <property type="match status" value="1"/>
</dbReference>
<feature type="compositionally biased region" description="Low complexity" evidence="9">
    <location>
        <begin position="1365"/>
        <end position="1378"/>
    </location>
</feature>
<dbReference type="GO" id="GO:0043161">
    <property type="term" value="P:proteasome-mediated ubiquitin-dependent protein catabolic process"/>
    <property type="evidence" value="ECO:0007669"/>
    <property type="project" value="TreeGrafter"/>
</dbReference>
<feature type="compositionally biased region" description="Basic and acidic residues" evidence="9">
    <location>
        <begin position="1408"/>
        <end position="1419"/>
    </location>
</feature>
<feature type="compositionally biased region" description="Basic and acidic residues" evidence="9">
    <location>
        <begin position="828"/>
        <end position="837"/>
    </location>
</feature>
<dbReference type="InterPro" id="IPR011989">
    <property type="entry name" value="ARM-like"/>
</dbReference>
<evidence type="ECO:0000256" key="6">
    <source>
        <dbReference type="PROSITE-ProRule" id="PRU00104"/>
    </source>
</evidence>
<comment type="similarity">
    <text evidence="2 7">Belongs to the UPL family. K-HECT subfamily.</text>
</comment>
<dbReference type="InterPro" id="IPR016024">
    <property type="entry name" value="ARM-type_fold"/>
</dbReference>
<feature type="compositionally biased region" description="Low complexity" evidence="9">
    <location>
        <begin position="1716"/>
        <end position="1728"/>
    </location>
</feature>
<dbReference type="Gene3D" id="3.90.1750.10">
    <property type="entry name" value="Hect, E3 ligase catalytic domains"/>
    <property type="match status" value="1"/>
</dbReference>
<evidence type="ECO:0000256" key="2">
    <source>
        <dbReference type="ARBA" id="ARBA00006331"/>
    </source>
</evidence>
<accession>A0A914KPZ7</accession>
<dbReference type="InterPro" id="IPR036770">
    <property type="entry name" value="Ankyrin_rpt-contain_sf"/>
</dbReference>
<dbReference type="EC" id="2.3.2.26" evidence="7"/>
<dbReference type="WBParaSite" id="Minc3s00072g03557">
    <property type="protein sequence ID" value="Minc3s00072g03557"/>
    <property type="gene ID" value="Minc3s00072g03557"/>
</dbReference>
<dbReference type="SMART" id="SM00119">
    <property type="entry name" value="HECTc"/>
    <property type="match status" value="1"/>
</dbReference>
<feature type="repeat" description="ANK" evidence="5">
    <location>
        <begin position="420"/>
        <end position="452"/>
    </location>
</feature>
<dbReference type="Pfam" id="PF00632">
    <property type="entry name" value="HECT"/>
    <property type="match status" value="1"/>
</dbReference>
<feature type="compositionally biased region" description="Polar residues" evidence="9">
    <location>
        <begin position="839"/>
        <end position="849"/>
    </location>
</feature>
<evidence type="ECO:0000259" key="10">
    <source>
        <dbReference type="PROSITE" id="PS50237"/>
    </source>
</evidence>
<dbReference type="FunFam" id="3.30.2410.10:FF:000007">
    <property type="entry name" value="Putative E3 ubiquitin-protein ligase HECTD1"/>
    <property type="match status" value="1"/>
</dbReference>
<dbReference type="Gene3D" id="1.25.10.10">
    <property type="entry name" value="Leucine-rich Repeat Variant"/>
    <property type="match status" value="1"/>
</dbReference>
<protein>
    <recommendedName>
        <fullName evidence="7">E3 ubiquitin-protein ligase</fullName>
        <ecNumber evidence="7">2.3.2.26</ecNumber>
    </recommendedName>
</protein>
<dbReference type="CDD" id="cd00078">
    <property type="entry name" value="HECTc"/>
    <property type="match status" value="1"/>
</dbReference>
<evidence type="ECO:0000313" key="12">
    <source>
        <dbReference type="WBParaSite" id="Minc3s00072g03557"/>
    </source>
</evidence>
<dbReference type="InterPro" id="IPR002110">
    <property type="entry name" value="Ankyrin_rpt"/>
</dbReference>
<feature type="region of interest" description="Disordered" evidence="9">
    <location>
        <begin position="1482"/>
        <end position="1520"/>
    </location>
</feature>
<feature type="compositionally biased region" description="Low complexity" evidence="9">
    <location>
        <begin position="1317"/>
        <end position="1326"/>
    </location>
</feature>